<keyword evidence="2" id="KW-0645">Protease</keyword>
<evidence type="ECO:0000256" key="6">
    <source>
        <dbReference type="SAM" id="Phobius"/>
    </source>
</evidence>
<feature type="active site" description="Charge relay system" evidence="5">
    <location>
        <position position="202"/>
    </location>
</feature>
<sequence>MTKVLLYLVKPVIAGLVLAIAIVALSPNLRQQLPNLHLFTSQVERNSFAHAVQKAGPAVVNIYTRSQINNAPNQFQDAGLGSGIIMHEDGYVLTNYHVVANADLIFIALQDGRLGSAVMIGADPWTDLAVLYIDTEGQKLPTIKYDLNRNTQVGDAVLAIGNPYNLGQTITQGIISATGRTGLSSGYQDFIQTDAAINQGNSGGALVDADGYLVGINTANFSIGNDNNVGVGINFAIPLQLAHQVMQKLIKDGRVIRGHLGVTARPIDPTQARLMGINTGALISDVDLNGPAARSGIRPNDVILMLNGEPIASVNSLMDNIAETPPGTEVNITLYRNGKALQIPVTVGEQPPYRGQRR</sequence>
<dbReference type="EMBL" id="SWCJ01000004">
    <property type="protein sequence ID" value="TKB55951.1"/>
    <property type="molecule type" value="Genomic_DNA"/>
</dbReference>
<protein>
    <submittedName>
        <fullName evidence="8">Outer membrane-stress sensor serine endopeptidase DegS</fullName>
    </submittedName>
</protein>
<dbReference type="PANTHER" id="PTHR43343">
    <property type="entry name" value="PEPTIDASE S12"/>
    <property type="match status" value="1"/>
</dbReference>
<feature type="transmembrane region" description="Helical" evidence="6">
    <location>
        <begin position="6"/>
        <end position="25"/>
    </location>
</feature>
<dbReference type="Pfam" id="PF13180">
    <property type="entry name" value="PDZ_2"/>
    <property type="match status" value="1"/>
</dbReference>
<gene>
    <name evidence="8" type="primary">degS</name>
    <name evidence="8" type="ORF">FCL42_06960</name>
</gene>
<dbReference type="PRINTS" id="PR00834">
    <property type="entry name" value="PROTEASES2C"/>
</dbReference>
<keyword evidence="9" id="KW-1185">Reference proteome</keyword>
<accession>A0A4U1BNP9</accession>
<dbReference type="InterPro" id="IPR001940">
    <property type="entry name" value="Peptidase_S1C"/>
</dbReference>
<evidence type="ECO:0000256" key="4">
    <source>
        <dbReference type="ARBA" id="ARBA00022825"/>
    </source>
</evidence>
<dbReference type="RefSeq" id="WP_136862680.1">
    <property type="nucleotide sequence ID" value="NZ_SWCJ01000004.1"/>
</dbReference>
<evidence type="ECO:0000313" key="8">
    <source>
        <dbReference type="EMBL" id="TKB55951.1"/>
    </source>
</evidence>
<comment type="caution">
    <text evidence="8">The sequence shown here is derived from an EMBL/GenBank/DDBJ whole genome shotgun (WGS) entry which is preliminary data.</text>
</comment>
<feature type="active site" description="Charge relay system" evidence="5">
    <location>
        <position position="127"/>
    </location>
</feature>
<feature type="domain" description="PDZ" evidence="7">
    <location>
        <begin position="249"/>
        <end position="315"/>
    </location>
</feature>
<evidence type="ECO:0000256" key="3">
    <source>
        <dbReference type="ARBA" id="ARBA00022801"/>
    </source>
</evidence>
<organism evidence="8 9">
    <name type="scientific">Ferrimonas aestuarii</name>
    <dbReference type="NCBI Taxonomy" id="2569539"/>
    <lineage>
        <taxon>Bacteria</taxon>
        <taxon>Pseudomonadati</taxon>
        <taxon>Pseudomonadota</taxon>
        <taxon>Gammaproteobacteria</taxon>
        <taxon>Alteromonadales</taxon>
        <taxon>Ferrimonadaceae</taxon>
        <taxon>Ferrimonas</taxon>
    </lineage>
</organism>
<proteinExistence type="inferred from homology"/>
<keyword evidence="4" id="KW-0720">Serine protease</keyword>
<dbReference type="InterPro" id="IPR051201">
    <property type="entry name" value="Chloro_Bact_Ser_Proteases"/>
</dbReference>
<dbReference type="Gene3D" id="2.40.10.10">
    <property type="entry name" value="Trypsin-like serine proteases"/>
    <property type="match status" value="2"/>
</dbReference>
<dbReference type="GO" id="GO:0004252">
    <property type="term" value="F:serine-type endopeptidase activity"/>
    <property type="evidence" value="ECO:0007669"/>
    <property type="project" value="InterPro"/>
</dbReference>
<dbReference type="Proteomes" id="UP000305675">
    <property type="component" value="Unassembled WGS sequence"/>
</dbReference>
<evidence type="ECO:0000256" key="5">
    <source>
        <dbReference type="PIRSR" id="PIRSR611783-1"/>
    </source>
</evidence>
<dbReference type="InterPro" id="IPR001478">
    <property type="entry name" value="PDZ"/>
</dbReference>
<dbReference type="GO" id="GO:0006508">
    <property type="term" value="P:proteolysis"/>
    <property type="evidence" value="ECO:0007669"/>
    <property type="project" value="UniProtKB-KW"/>
</dbReference>
<evidence type="ECO:0000256" key="2">
    <source>
        <dbReference type="ARBA" id="ARBA00022670"/>
    </source>
</evidence>
<evidence type="ECO:0000313" key="9">
    <source>
        <dbReference type="Proteomes" id="UP000305675"/>
    </source>
</evidence>
<dbReference type="NCBIfam" id="TIGR02038">
    <property type="entry name" value="protease_degS"/>
    <property type="match status" value="1"/>
</dbReference>
<keyword evidence="6" id="KW-1133">Transmembrane helix</keyword>
<dbReference type="SUPFAM" id="SSF50494">
    <property type="entry name" value="Trypsin-like serine proteases"/>
    <property type="match status" value="1"/>
</dbReference>
<keyword evidence="6" id="KW-0812">Transmembrane</keyword>
<reference evidence="8 9" key="1">
    <citation type="submission" date="2019-04" db="EMBL/GenBank/DDBJ databases">
        <authorList>
            <person name="Hwang J.C."/>
        </authorList>
    </citation>
    <scope>NUCLEOTIDE SEQUENCE [LARGE SCALE GENOMIC DNA]</scope>
    <source>
        <strain evidence="8 9">IMCC35002</strain>
    </source>
</reference>
<name>A0A4U1BNP9_9GAMM</name>
<keyword evidence="3" id="KW-0378">Hydrolase</keyword>
<dbReference type="OrthoDB" id="9758917at2"/>
<comment type="similarity">
    <text evidence="1">Belongs to the peptidase S1C family.</text>
</comment>
<dbReference type="FunFam" id="2.40.10.10:FF:000001">
    <property type="entry name" value="Periplasmic serine protease DegS"/>
    <property type="match status" value="1"/>
</dbReference>
<dbReference type="InterPro" id="IPR036034">
    <property type="entry name" value="PDZ_sf"/>
</dbReference>
<dbReference type="Gene3D" id="2.30.42.10">
    <property type="match status" value="1"/>
</dbReference>
<dbReference type="PROSITE" id="PS50106">
    <property type="entry name" value="PDZ"/>
    <property type="match status" value="1"/>
</dbReference>
<dbReference type="AlphaFoldDB" id="A0A4U1BNP9"/>
<evidence type="ECO:0000256" key="1">
    <source>
        <dbReference type="ARBA" id="ARBA00010541"/>
    </source>
</evidence>
<dbReference type="InterPro" id="IPR043504">
    <property type="entry name" value="Peptidase_S1_PA_chymotrypsin"/>
</dbReference>
<dbReference type="SUPFAM" id="SSF50156">
    <property type="entry name" value="PDZ domain-like"/>
    <property type="match status" value="1"/>
</dbReference>
<dbReference type="Pfam" id="PF13365">
    <property type="entry name" value="Trypsin_2"/>
    <property type="match status" value="1"/>
</dbReference>
<dbReference type="InterPro" id="IPR011783">
    <property type="entry name" value="Pept_S1C_DegS"/>
</dbReference>
<evidence type="ECO:0000259" key="7">
    <source>
        <dbReference type="PROSITE" id="PS50106"/>
    </source>
</evidence>
<feature type="active site" description="Charge relay system" evidence="5">
    <location>
        <position position="97"/>
    </location>
</feature>
<keyword evidence="6" id="KW-0472">Membrane</keyword>
<dbReference type="InterPro" id="IPR009003">
    <property type="entry name" value="Peptidase_S1_PA"/>
</dbReference>
<dbReference type="SMART" id="SM00228">
    <property type="entry name" value="PDZ"/>
    <property type="match status" value="1"/>
</dbReference>
<dbReference type="PANTHER" id="PTHR43343:SF3">
    <property type="entry name" value="PROTEASE DO-LIKE 8, CHLOROPLASTIC"/>
    <property type="match status" value="1"/>
</dbReference>